<accession>A0A561PTU9</accession>
<feature type="signal peptide" evidence="1">
    <location>
        <begin position="1"/>
        <end position="21"/>
    </location>
</feature>
<name>A0A561PTU9_9BACT</name>
<protein>
    <recommendedName>
        <fullName evidence="4">Ig-like domain-containing protein</fullName>
    </recommendedName>
</protein>
<evidence type="ECO:0000256" key="1">
    <source>
        <dbReference type="SAM" id="SignalP"/>
    </source>
</evidence>
<dbReference type="AlphaFoldDB" id="A0A561PTU9"/>
<dbReference type="RefSeq" id="WP_145669415.1">
    <property type="nucleotide sequence ID" value="NZ_VIWO01000003.1"/>
</dbReference>
<dbReference type="Proteomes" id="UP000320811">
    <property type="component" value="Unassembled WGS sequence"/>
</dbReference>
<organism evidence="2 3">
    <name type="scientific">Chitinophaga polysaccharea</name>
    <dbReference type="NCBI Taxonomy" id="1293035"/>
    <lineage>
        <taxon>Bacteria</taxon>
        <taxon>Pseudomonadati</taxon>
        <taxon>Bacteroidota</taxon>
        <taxon>Chitinophagia</taxon>
        <taxon>Chitinophagales</taxon>
        <taxon>Chitinophagaceae</taxon>
        <taxon>Chitinophaga</taxon>
    </lineage>
</organism>
<evidence type="ECO:0000313" key="2">
    <source>
        <dbReference type="EMBL" id="TWF41539.1"/>
    </source>
</evidence>
<keyword evidence="3" id="KW-1185">Reference proteome</keyword>
<evidence type="ECO:0008006" key="4">
    <source>
        <dbReference type="Google" id="ProtNLM"/>
    </source>
</evidence>
<comment type="caution">
    <text evidence="2">The sequence shown here is derived from an EMBL/GenBank/DDBJ whole genome shotgun (WGS) entry which is preliminary data.</text>
</comment>
<keyword evidence="1" id="KW-0732">Signal</keyword>
<evidence type="ECO:0000313" key="3">
    <source>
        <dbReference type="Proteomes" id="UP000320811"/>
    </source>
</evidence>
<reference evidence="2 3" key="1">
    <citation type="submission" date="2019-06" db="EMBL/GenBank/DDBJ databases">
        <title>Sorghum-associated microbial communities from plants grown in Nebraska, USA.</title>
        <authorList>
            <person name="Schachtman D."/>
        </authorList>
    </citation>
    <scope>NUCLEOTIDE SEQUENCE [LARGE SCALE GENOMIC DNA]</scope>
    <source>
        <strain evidence="2 3">1209</strain>
    </source>
</reference>
<feature type="chain" id="PRO_5022107807" description="Ig-like domain-containing protein" evidence="1">
    <location>
        <begin position="22"/>
        <end position="141"/>
    </location>
</feature>
<sequence length="141" mass="15219">MKKHSFLSALFLLLLTASSFSLPGATPKKEKKGSHTKAKRCSPIITVYKQASATVSSMQLTFVPTGASVIVANPTFPYVFPQMGNGDYVIKVWFSSVPAQGVYVGLNDLCAPAVNKVATLSFYAAECLTPFDINITNYQCL</sequence>
<proteinExistence type="predicted"/>
<dbReference type="EMBL" id="VIWO01000003">
    <property type="protein sequence ID" value="TWF41539.1"/>
    <property type="molecule type" value="Genomic_DNA"/>
</dbReference>
<gene>
    <name evidence="2" type="ORF">FHW36_103343</name>
</gene>